<comment type="similarity">
    <text evidence="1">Belongs to the cutinase family.</text>
</comment>
<feature type="region of interest" description="Disordered" evidence="5">
    <location>
        <begin position="61"/>
        <end position="89"/>
    </location>
</feature>
<gene>
    <name evidence="7" type="ORF">H9870_03460</name>
</gene>
<feature type="transmembrane region" description="Helical" evidence="6">
    <location>
        <begin position="15"/>
        <end position="35"/>
    </location>
</feature>
<dbReference type="Gene3D" id="3.40.50.1820">
    <property type="entry name" value="alpha/beta hydrolase"/>
    <property type="match status" value="1"/>
</dbReference>
<evidence type="ECO:0000256" key="2">
    <source>
        <dbReference type="ARBA" id="ARBA00022487"/>
    </source>
</evidence>
<organism evidence="7 8">
    <name type="scientific">Candidatus Corynebacterium avicola</name>
    <dbReference type="NCBI Taxonomy" id="2838527"/>
    <lineage>
        <taxon>Bacteria</taxon>
        <taxon>Bacillati</taxon>
        <taxon>Actinomycetota</taxon>
        <taxon>Actinomycetes</taxon>
        <taxon>Mycobacteriales</taxon>
        <taxon>Corynebacteriaceae</taxon>
        <taxon>Corynebacterium</taxon>
    </lineage>
</organism>
<keyword evidence="6" id="KW-0812">Transmembrane</keyword>
<keyword evidence="6" id="KW-1133">Transmembrane helix</keyword>
<dbReference type="Pfam" id="PF01083">
    <property type="entry name" value="Cutinase"/>
    <property type="match status" value="1"/>
</dbReference>
<protein>
    <submittedName>
        <fullName evidence="7">Cutinase family protein</fullName>
    </submittedName>
</protein>
<dbReference type="AlphaFoldDB" id="A0A9D1ULD9"/>
<evidence type="ECO:0000256" key="1">
    <source>
        <dbReference type="ARBA" id="ARBA00007534"/>
    </source>
</evidence>
<dbReference type="Proteomes" id="UP000824190">
    <property type="component" value="Unassembled WGS sequence"/>
</dbReference>
<dbReference type="PANTHER" id="PTHR33630">
    <property type="entry name" value="CUTINASE RV1984C-RELATED-RELATED"/>
    <property type="match status" value="1"/>
</dbReference>
<name>A0A9D1ULD9_9CORY</name>
<keyword evidence="2" id="KW-0719">Serine esterase</keyword>
<dbReference type="InterPro" id="IPR000675">
    <property type="entry name" value="Cutinase/axe"/>
</dbReference>
<reference evidence="7" key="2">
    <citation type="submission" date="2021-04" db="EMBL/GenBank/DDBJ databases">
        <authorList>
            <person name="Gilroy R."/>
        </authorList>
    </citation>
    <scope>NUCLEOTIDE SEQUENCE</scope>
    <source>
        <strain evidence="7">CHK32-1732</strain>
    </source>
</reference>
<keyword evidence="3" id="KW-0378">Hydrolase</keyword>
<comment type="caution">
    <text evidence="7">The sequence shown here is derived from an EMBL/GenBank/DDBJ whole genome shotgun (WGS) entry which is preliminary data.</text>
</comment>
<evidence type="ECO:0000313" key="7">
    <source>
        <dbReference type="EMBL" id="HIW90705.1"/>
    </source>
</evidence>
<accession>A0A9D1ULD9</accession>
<keyword evidence="4" id="KW-1015">Disulfide bond</keyword>
<dbReference type="GO" id="GO:0052689">
    <property type="term" value="F:carboxylic ester hydrolase activity"/>
    <property type="evidence" value="ECO:0007669"/>
    <property type="project" value="UniProtKB-KW"/>
</dbReference>
<evidence type="ECO:0000256" key="4">
    <source>
        <dbReference type="ARBA" id="ARBA00023157"/>
    </source>
</evidence>
<evidence type="ECO:0000256" key="6">
    <source>
        <dbReference type="SAM" id="Phobius"/>
    </source>
</evidence>
<evidence type="ECO:0000256" key="3">
    <source>
        <dbReference type="ARBA" id="ARBA00022801"/>
    </source>
</evidence>
<evidence type="ECO:0000313" key="8">
    <source>
        <dbReference type="Proteomes" id="UP000824190"/>
    </source>
</evidence>
<dbReference type="InterPro" id="IPR029058">
    <property type="entry name" value="AB_hydrolase_fold"/>
</dbReference>
<dbReference type="SUPFAM" id="SSF53474">
    <property type="entry name" value="alpha/beta-Hydrolases"/>
    <property type="match status" value="1"/>
</dbReference>
<dbReference type="EMBL" id="DXGC01000034">
    <property type="protein sequence ID" value="HIW90705.1"/>
    <property type="molecule type" value="Genomic_DNA"/>
</dbReference>
<keyword evidence="6" id="KW-0472">Membrane</keyword>
<sequence length="297" mass="30835">MPLTTTDLSRRRKTLLAAGGVAVVAAVGVTVGVLVTGDGEDDGPTNAASCSDVEFIGVAGSGQRDGGVSAEDAVDAESTDGAEATDAPSTGIVSEVGSIVADTYTNLEADLPEDTSINLRAVDYPAMSVPLSLKKETWQEYFGSVAQGMTATEETINGTVEECPLSKVVVVGYSQGAMAARRALLDLGPVDNIVAGVLIGDGDKLPDDQVSTISDYGTDDYRGISQMAKSEWNIDSGGSDEPLPAEWESRILSACRDGDVVCALDSFNLGSILDDISAHINYDAEDWRGFLAEKVAG</sequence>
<reference evidence="7" key="1">
    <citation type="journal article" date="2021" name="PeerJ">
        <title>Extensive microbial diversity within the chicken gut microbiome revealed by metagenomics and culture.</title>
        <authorList>
            <person name="Gilroy R."/>
            <person name="Ravi A."/>
            <person name="Getino M."/>
            <person name="Pursley I."/>
            <person name="Horton D.L."/>
            <person name="Alikhan N.F."/>
            <person name="Baker D."/>
            <person name="Gharbi K."/>
            <person name="Hall N."/>
            <person name="Watson M."/>
            <person name="Adriaenssens E.M."/>
            <person name="Foster-Nyarko E."/>
            <person name="Jarju S."/>
            <person name="Secka A."/>
            <person name="Antonio M."/>
            <person name="Oren A."/>
            <person name="Chaudhuri R.R."/>
            <person name="La Ragione R."/>
            <person name="Hildebrand F."/>
            <person name="Pallen M.J."/>
        </authorList>
    </citation>
    <scope>NUCLEOTIDE SEQUENCE</scope>
    <source>
        <strain evidence="7">CHK32-1732</strain>
    </source>
</reference>
<dbReference type="PANTHER" id="PTHR33630:SF9">
    <property type="entry name" value="CUTINASE 4"/>
    <property type="match status" value="1"/>
</dbReference>
<proteinExistence type="inferred from homology"/>
<dbReference type="SMART" id="SM01110">
    <property type="entry name" value="Cutinase"/>
    <property type="match status" value="1"/>
</dbReference>
<evidence type="ECO:0000256" key="5">
    <source>
        <dbReference type="SAM" id="MobiDB-lite"/>
    </source>
</evidence>